<evidence type="ECO:0000313" key="6">
    <source>
        <dbReference type="EMBL" id="PYE49386.1"/>
    </source>
</evidence>
<evidence type="ECO:0000256" key="2">
    <source>
        <dbReference type="ARBA" id="ARBA00022741"/>
    </source>
</evidence>
<feature type="domain" description="DAGKc" evidence="5">
    <location>
        <begin position="5"/>
        <end position="130"/>
    </location>
</feature>
<dbReference type="PROSITE" id="PS50146">
    <property type="entry name" value="DAGK"/>
    <property type="match status" value="1"/>
</dbReference>
<dbReference type="InterPro" id="IPR001206">
    <property type="entry name" value="Diacylglycerol_kinase_cat_dom"/>
</dbReference>
<evidence type="ECO:0000313" key="7">
    <source>
        <dbReference type="Proteomes" id="UP000248326"/>
    </source>
</evidence>
<proteinExistence type="predicted"/>
<dbReference type="Gene3D" id="2.60.200.40">
    <property type="match status" value="1"/>
</dbReference>
<dbReference type="SUPFAM" id="SSF111331">
    <property type="entry name" value="NAD kinase/diacylglycerol kinase-like"/>
    <property type="match status" value="1"/>
</dbReference>
<dbReference type="Gene3D" id="3.40.50.10330">
    <property type="entry name" value="Probable inorganic polyphosphate/atp-NAD kinase, domain 1"/>
    <property type="match status" value="1"/>
</dbReference>
<dbReference type="GO" id="GO:0005886">
    <property type="term" value="C:plasma membrane"/>
    <property type="evidence" value="ECO:0007669"/>
    <property type="project" value="TreeGrafter"/>
</dbReference>
<keyword evidence="2" id="KW-0547">Nucleotide-binding</keyword>
<dbReference type="GO" id="GO:0005524">
    <property type="term" value="F:ATP binding"/>
    <property type="evidence" value="ECO:0007669"/>
    <property type="project" value="UniProtKB-KW"/>
</dbReference>
<keyword evidence="7" id="KW-1185">Reference proteome</keyword>
<reference evidence="6 7" key="1">
    <citation type="submission" date="2018-06" db="EMBL/GenBank/DDBJ databases">
        <title>Genomic Encyclopedia of Type Strains, Phase IV (KMG-IV): sequencing the most valuable type-strain genomes for metagenomic binning, comparative biology and taxonomic classification.</title>
        <authorList>
            <person name="Goeker M."/>
        </authorList>
    </citation>
    <scope>NUCLEOTIDE SEQUENCE [LARGE SCALE GENOMIC DNA]</scope>
    <source>
        <strain evidence="6 7">DSM 18048</strain>
    </source>
</reference>
<accession>A0A318S0U0</accession>
<gene>
    <name evidence="6" type="ORF">DES52_12422</name>
</gene>
<dbReference type="InterPro" id="IPR045540">
    <property type="entry name" value="YegS/DAGK_C"/>
</dbReference>
<dbReference type="InterPro" id="IPR016064">
    <property type="entry name" value="NAD/diacylglycerol_kinase_sf"/>
</dbReference>
<dbReference type="InterPro" id="IPR050187">
    <property type="entry name" value="Lipid_Phosphate_FormReg"/>
</dbReference>
<dbReference type="GO" id="GO:0016301">
    <property type="term" value="F:kinase activity"/>
    <property type="evidence" value="ECO:0007669"/>
    <property type="project" value="UniProtKB-KW"/>
</dbReference>
<protein>
    <submittedName>
        <fullName evidence="6">Diacylglycerol kinase family enzyme</fullName>
    </submittedName>
</protein>
<dbReference type="Pfam" id="PF19279">
    <property type="entry name" value="YegS_C"/>
    <property type="match status" value="1"/>
</dbReference>
<sequence>MTQATPPKRLLVVFNPKSGQGSDLLRQFVMLAEGQGLSLEMRELTTRDPGEHLHDLQSYDALVAAGGDGTVSSVAYAARNTNIPILAVPVGTANLIAQNLALPTDALGLLEVVRVGHTLRVDLGELEVKGERAGFAMLAGAGADAAMIKESEDLKKRFGSMAYVISAMRQVNPKRTTFHVIADGEKREFEGIGVMIANMGMANYRMPITSDISPRDGRFTVILLTAGNILQLVPNLIDSLLVKFDLADPMFSGNLETFQASEVQVDAVEPFPMQYDGELHVETTPFTARILPGAVRFLTLERPTDIET</sequence>
<dbReference type="SMART" id="SM00046">
    <property type="entry name" value="DAGKc"/>
    <property type="match status" value="1"/>
</dbReference>
<dbReference type="OrthoDB" id="3171056at2"/>
<dbReference type="Pfam" id="PF00781">
    <property type="entry name" value="DAGK_cat"/>
    <property type="match status" value="1"/>
</dbReference>
<keyword evidence="1" id="KW-0808">Transferase</keyword>
<dbReference type="EMBL" id="QJSX01000024">
    <property type="protein sequence ID" value="PYE49386.1"/>
    <property type="molecule type" value="Genomic_DNA"/>
</dbReference>
<dbReference type="PANTHER" id="PTHR12358:SF106">
    <property type="entry name" value="LIPID KINASE YEGS"/>
    <property type="match status" value="1"/>
</dbReference>
<name>A0A318S0U0_9DEIO</name>
<dbReference type="RefSeq" id="WP_110888726.1">
    <property type="nucleotide sequence ID" value="NZ_QJSX01000024.1"/>
</dbReference>
<keyword evidence="4" id="KW-0067">ATP-binding</keyword>
<evidence type="ECO:0000256" key="3">
    <source>
        <dbReference type="ARBA" id="ARBA00022777"/>
    </source>
</evidence>
<dbReference type="AlphaFoldDB" id="A0A318S0U0"/>
<evidence type="ECO:0000259" key="5">
    <source>
        <dbReference type="PROSITE" id="PS50146"/>
    </source>
</evidence>
<evidence type="ECO:0000256" key="1">
    <source>
        <dbReference type="ARBA" id="ARBA00022679"/>
    </source>
</evidence>
<dbReference type="PANTHER" id="PTHR12358">
    <property type="entry name" value="SPHINGOSINE KINASE"/>
    <property type="match status" value="1"/>
</dbReference>
<dbReference type="InterPro" id="IPR017438">
    <property type="entry name" value="ATP-NAD_kinase_N"/>
</dbReference>
<comment type="caution">
    <text evidence="6">The sequence shown here is derived from an EMBL/GenBank/DDBJ whole genome shotgun (WGS) entry which is preliminary data.</text>
</comment>
<organism evidence="6 7">
    <name type="scientific">Deinococcus yavapaiensis KR-236</name>
    <dbReference type="NCBI Taxonomy" id="694435"/>
    <lineage>
        <taxon>Bacteria</taxon>
        <taxon>Thermotogati</taxon>
        <taxon>Deinococcota</taxon>
        <taxon>Deinococci</taxon>
        <taxon>Deinococcales</taxon>
        <taxon>Deinococcaceae</taxon>
        <taxon>Deinococcus</taxon>
    </lineage>
</organism>
<evidence type="ECO:0000256" key="4">
    <source>
        <dbReference type="ARBA" id="ARBA00022840"/>
    </source>
</evidence>
<keyword evidence="3 6" id="KW-0418">Kinase</keyword>
<dbReference type="Proteomes" id="UP000248326">
    <property type="component" value="Unassembled WGS sequence"/>
</dbReference>